<comment type="caution">
    <text evidence="1">The sequence shown here is derived from an EMBL/GenBank/DDBJ whole genome shotgun (WGS) entry which is preliminary data.</text>
</comment>
<reference evidence="1 2" key="2">
    <citation type="journal article" date="2022" name="Mol. Ecol. Resour.">
        <title>The genomes of chicory, endive, great burdock and yacon provide insights into Asteraceae paleo-polyploidization history and plant inulin production.</title>
        <authorList>
            <person name="Fan W."/>
            <person name="Wang S."/>
            <person name="Wang H."/>
            <person name="Wang A."/>
            <person name="Jiang F."/>
            <person name="Liu H."/>
            <person name="Zhao H."/>
            <person name="Xu D."/>
            <person name="Zhang Y."/>
        </authorList>
    </citation>
    <scope>NUCLEOTIDE SEQUENCE [LARGE SCALE GENOMIC DNA]</scope>
    <source>
        <strain evidence="2">cv. Yunnan</strain>
        <tissue evidence="1">Leaves</tissue>
    </source>
</reference>
<keyword evidence="2" id="KW-1185">Reference proteome</keyword>
<evidence type="ECO:0000313" key="2">
    <source>
        <dbReference type="Proteomes" id="UP001056120"/>
    </source>
</evidence>
<dbReference type="Proteomes" id="UP001056120">
    <property type="component" value="Linkage Group LG17"/>
</dbReference>
<sequence length="79" mass="8775">MVLLHEALNHKSVHQDAQIGARKPPSRSHACSFARSVVPHACVYLLGHTVTNNIVRATTHGRQREEAQNALDSSFFFLV</sequence>
<proteinExistence type="predicted"/>
<name>A0ACB9EPD5_9ASTR</name>
<accession>A0ACB9EPD5</accession>
<dbReference type="EMBL" id="CM042034">
    <property type="protein sequence ID" value="KAI3760697.1"/>
    <property type="molecule type" value="Genomic_DNA"/>
</dbReference>
<organism evidence="1 2">
    <name type="scientific">Smallanthus sonchifolius</name>
    <dbReference type="NCBI Taxonomy" id="185202"/>
    <lineage>
        <taxon>Eukaryota</taxon>
        <taxon>Viridiplantae</taxon>
        <taxon>Streptophyta</taxon>
        <taxon>Embryophyta</taxon>
        <taxon>Tracheophyta</taxon>
        <taxon>Spermatophyta</taxon>
        <taxon>Magnoliopsida</taxon>
        <taxon>eudicotyledons</taxon>
        <taxon>Gunneridae</taxon>
        <taxon>Pentapetalae</taxon>
        <taxon>asterids</taxon>
        <taxon>campanulids</taxon>
        <taxon>Asterales</taxon>
        <taxon>Asteraceae</taxon>
        <taxon>Asteroideae</taxon>
        <taxon>Heliantheae alliance</taxon>
        <taxon>Millerieae</taxon>
        <taxon>Smallanthus</taxon>
    </lineage>
</organism>
<protein>
    <submittedName>
        <fullName evidence="1">Uncharacterized protein</fullName>
    </submittedName>
</protein>
<evidence type="ECO:0000313" key="1">
    <source>
        <dbReference type="EMBL" id="KAI3760697.1"/>
    </source>
</evidence>
<reference evidence="2" key="1">
    <citation type="journal article" date="2022" name="Mol. Ecol. Resour.">
        <title>The genomes of chicory, endive, great burdock and yacon provide insights into Asteraceae palaeo-polyploidization history and plant inulin production.</title>
        <authorList>
            <person name="Fan W."/>
            <person name="Wang S."/>
            <person name="Wang H."/>
            <person name="Wang A."/>
            <person name="Jiang F."/>
            <person name="Liu H."/>
            <person name="Zhao H."/>
            <person name="Xu D."/>
            <person name="Zhang Y."/>
        </authorList>
    </citation>
    <scope>NUCLEOTIDE SEQUENCE [LARGE SCALE GENOMIC DNA]</scope>
    <source>
        <strain evidence="2">cv. Yunnan</strain>
    </source>
</reference>
<gene>
    <name evidence="1" type="ORF">L1987_51095</name>
</gene>